<evidence type="ECO:0000256" key="7">
    <source>
        <dbReference type="SAM" id="Phobius"/>
    </source>
</evidence>
<dbReference type="PROSITE" id="PS50850">
    <property type="entry name" value="MFS"/>
    <property type="match status" value="1"/>
</dbReference>
<feature type="transmembrane region" description="Helical" evidence="7">
    <location>
        <begin position="437"/>
        <end position="459"/>
    </location>
</feature>
<feature type="transmembrane region" description="Helical" evidence="7">
    <location>
        <begin position="56"/>
        <end position="76"/>
    </location>
</feature>
<proteinExistence type="predicted"/>
<keyword evidence="2" id="KW-0813">Transport</keyword>
<dbReference type="GO" id="GO:0005886">
    <property type="term" value="C:plasma membrane"/>
    <property type="evidence" value="ECO:0007669"/>
    <property type="project" value="UniProtKB-SubCell"/>
</dbReference>
<organism evidence="9 10">
    <name type="scientific">Lactobacillus ultunensis DSM 16047</name>
    <dbReference type="NCBI Taxonomy" id="525365"/>
    <lineage>
        <taxon>Bacteria</taxon>
        <taxon>Bacillati</taxon>
        <taxon>Bacillota</taxon>
        <taxon>Bacilli</taxon>
        <taxon>Lactobacillales</taxon>
        <taxon>Lactobacillaceae</taxon>
        <taxon>Lactobacillus</taxon>
    </lineage>
</organism>
<gene>
    <name evidence="9" type="ORF">HMPREF0548_1998</name>
</gene>
<evidence type="ECO:0000313" key="9">
    <source>
        <dbReference type="EMBL" id="EEJ71055.1"/>
    </source>
</evidence>
<evidence type="ECO:0000256" key="4">
    <source>
        <dbReference type="ARBA" id="ARBA00022692"/>
    </source>
</evidence>
<name>C2EQQ2_9LACO</name>
<reference evidence="9 10" key="1">
    <citation type="submission" date="2009-01" db="EMBL/GenBank/DDBJ databases">
        <authorList>
            <person name="Qin X."/>
            <person name="Bachman B."/>
            <person name="Battles P."/>
            <person name="Bell A."/>
            <person name="Bess C."/>
            <person name="Bickham C."/>
            <person name="Chaboub L."/>
            <person name="Chen D."/>
            <person name="Coyle M."/>
            <person name="Deiros D.R."/>
            <person name="Dinh H."/>
            <person name="Forbes L."/>
            <person name="Fowler G."/>
            <person name="Francisco L."/>
            <person name="Fu Q."/>
            <person name="Gubbala S."/>
            <person name="Hale W."/>
            <person name="Han Y."/>
            <person name="Hemphill L."/>
            <person name="Highlander S.K."/>
            <person name="Hirani K."/>
            <person name="Hogues M."/>
            <person name="Jackson L."/>
            <person name="Jakkamsetti A."/>
            <person name="Javaid M."/>
            <person name="Jiang H."/>
            <person name="Korchina V."/>
            <person name="Kovar C."/>
            <person name="Lara F."/>
            <person name="Lee S."/>
            <person name="Mata R."/>
            <person name="Mathew T."/>
            <person name="Moen C."/>
            <person name="Morales K."/>
            <person name="Munidasa M."/>
            <person name="Nazareth L."/>
            <person name="Ngo R."/>
            <person name="Nguyen L."/>
            <person name="Okwuonu G."/>
            <person name="Ongeri F."/>
            <person name="Patil S."/>
            <person name="Petrosino J."/>
            <person name="Pham C."/>
            <person name="Pham P."/>
            <person name="Pu L.-L."/>
            <person name="Puazo M."/>
            <person name="Raj R."/>
            <person name="Reid J."/>
            <person name="Rouhana J."/>
            <person name="Saada N."/>
            <person name="Shang Y."/>
            <person name="Simmons D."/>
            <person name="Thornton R."/>
            <person name="Warren J."/>
            <person name="Weissenberger G."/>
            <person name="Zhang J."/>
            <person name="Zhang L."/>
            <person name="Zhou C."/>
            <person name="Zhu D."/>
            <person name="Muzny D."/>
            <person name="Worley K."/>
            <person name="Gibbs R."/>
        </authorList>
    </citation>
    <scope>NUCLEOTIDE SEQUENCE [LARGE SCALE GENOMIC DNA]</scope>
    <source>
        <strain evidence="9 10">DSM 16047</strain>
    </source>
</reference>
<dbReference type="CDD" id="cd17503">
    <property type="entry name" value="MFS_LmrB_MDR_like"/>
    <property type="match status" value="1"/>
</dbReference>
<comment type="subcellular location">
    <subcellularLocation>
        <location evidence="1">Cell membrane</location>
        <topology evidence="1">Multi-pass membrane protein</topology>
    </subcellularLocation>
</comment>
<dbReference type="Pfam" id="PF07690">
    <property type="entry name" value="MFS_1"/>
    <property type="match status" value="1"/>
</dbReference>
<dbReference type="Gene3D" id="1.20.1250.20">
    <property type="entry name" value="MFS general substrate transporter like domains"/>
    <property type="match status" value="1"/>
</dbReference>
<feature type="transmembrane region" description="Helical" evidence="7">
    <location>
        <begin position="141"/>
        <end position="160"/>
    </location>
</feature>
<feature type="transmembrane region" description="Helical" evidence="7">
    <location>
        <begin position="275"/>
        <end position="296"/>
    </location>
</feature>
<feature type="transmembrane region" description="Helical" evidence="7">
    <location>
        <begin position="172"/>
        <end position="191"/>
    </location>
</feature>
<dbReference type="InterPro" id="IPR011701">
    <property type="entry name" value="MFS"/>
</dbReference>
<feature type="transmembrane region" description="Helical" evidence="7">
    <location>
        <begin position="17"/>
        <end position="36"/>
    </location>
</feature>
<dbReference type="NCBIfam" id="TIGR00711">
    <property type="entry name" value="efflux_EmrB"/>
    <property type="match status" value="1"/>
</dbReference>
<dbReference type="SUPFAM" id="SSF103473">
    <property type="entry name" value="MFS general substrate transporter"/>
    <property type="match status" value="1"/>
</dbReference>
<dbReference type="Proteomes" id="UP000005583">
    <property type="component" value="Unassembled WGS sequence"/>
</dbReference>
<sequence length="467" mass="50638">MLIILEEDCMKPLERRLLVFTILLGGFLSTLTETILNNALPTIMQAFNISQSVSQWLSTGYILVVGIMMPTAAYFFNRVPLRTLFITTLFIFLMGTIIASTAQTFEWLLAGRIIQAISVGISMPLTQNVLTLVYPPSQRGAALGLAAIVIILGPAIGPTLSGWIVNHYPWEWIFIILLPLTVLAIILSFFTVKNINQPKPTKLSWSSLLLSTVGFGLLLYGFSNIGVIAGINTFTLIILIIGLIVTAAFIILQLKLKKPLLQMRVFKSPSFTKTTILASLINVAMLGTELIVPLYLQDVRGVSAFISGLLLLPGAILMAIVAPIAGRLLDLHGIKGLSFIGFGILTLATIPMIWFNDRTSLPWIVFLYAIRMGAISLVMMPVTTSGINALPERLIVHGNSVVATFRQIASSLGTAGLVTVAAVISNGHTHGVQLMHGYQGAFAVAALVSLICLIISFTLRNRTKPEL</sequence>
<keyword evidence="6 7" id="KW-0472">Membrane</keyword>
<keyword evidence="5 7" id="KW-1133">Transmembrane helix</keyword>
<evidence type="ECO:0000256" key="6">
    <source>
        <dbReference type="ARBA" id="ARBA00023136"/>
    </source>
</evidence>
<dbReference type="eggNOG" id="COG2814">
    <property type="taxonomic scope" value="Bacteria"/>
</dbReference>
<dbReference type="InterPro" id="IPR036259">
    <property type="entry name" value="MFS_trans_sf"/>
</dbReference>
<dbReference type="EMBL" id="ACGU01000110">
    <property type="protein sequence ID" value="EEJ71055.1"/>
    <property type="molecule type" value="Genomic_DNA"/>
</dbReference>
<evidence type="ECO:0000259" key="8">
    <source>
        <dbReference type="PROSITE" id="PS50850"/>
    </source>
</evidence>
<dbReference type="HOGENOM" id="CLU_000960_28_0_9"/>
<evidence type="ECO:0000256" key="1">
    <source>
        <dbReference type="ARBA" id="ARBA00004651"/>
    </source>
</evidence>
<evidence type="ECO:0000256" key="2">
    <source>
        <dbReference type="ARBA" id="ARBA00022448"/>
    </source>
</evidence>
<dbReference type="PRINTS" id="PR01036">
    <property type="entry name" value="TCRTETB"/>
</dbReference>
<dbReference type="PANTHER" id="PTHR42718">
    <property type="entry name" value="MAJOR FACILITATOR SUPERFAMILY MULTIDRUG TRANSPORTER MFSC"/>
    <property type="match status" value="1"/>
</dbReference>
<dbReference type="OrthoDB" id="9816041at2"/>
<dbReference type="STRING" id="525365.HMPREF0548_1998"/>
<feature type="transmembrane region" description="Helical" evidence="7">
    <location>
        <begin position="203"/>
        <end position="222"/>
    </location>
</feature>
<dbReference type="GO" id="GO:0022857">
    <property type="term" value="F:transmembrane transporter activity"/>
    <property type="evidence" value="ECO:0007669"/>
    <property type="project" value="InterPro"/>
</dbReference>
<dbReference type="InterPro" id="IPR020846">
    <property type="entry name" value="MFS_dom"/>
</dbReference>
<feature type="transmembrane region" description="Helical" evidence="7">
    <location>
        <begin position="83"/>
        <end position="101"/>
    </location>
</feature>
<feature type="transmembrane region" description="Helical" evidence="7">
    <location>
        <begin position="337"/>
        <end position="355"/>
    </location>
</feature>
<keyword evidence="10" id="KW-1185">Reference proteome</keyword>
<evidence type="ECO:0000313" key="10">
    <source>
        <dbReference type="Proteomes" id="UP000005583"/>
    </source>
</evidence>
<dbReference type="PANTHER" id="PTHR42718:SF24">
    <property type="entry name" value="MAJOR FACILITATOR SUPERFAMILY (MFS) PROFILE DOMAIN-CONTAINING PROTEIN"/>
    <property type="match status" value="1"/>
</dbReference>
<feature type="transmembrane region" description="Helical" evidence="7">
    <location>
        <begin position="113"/>
        <end position="134"/>
    </location>
</feature>
<keyword evidence="4 7" id="KW-0812">Transmembrane</keyword>
<dbReference type="Gene3D" id="1.20.1720.10">
    <property type="entry name" value="Multidrug resistance protein D"/>
    <property type="match status" value="1"/>
</dbReference>
<accession>C2EQQ2</accession>
<feature type="transmembrane region" description="Helical" evidence="7">
    <location>
        <begin position="234"/>
        <end position="254"/>
    </location>
</feature>
<feature type="transmembrane region" description="Helical" evidence="7">
    <location>
        <begin position="403"/>
        <end position="425"/>
    </location>
</feature>
<protein>
    <submittedName>
        <fullName evidence="9">Drug resistance MFS transporter, drug:H+ antiporter-2 family</fullName>
    </submittedName>
</protein>
<evidence type="ECO:0000256" key="3">
    <source>
        <dbReference type="ARBA" id="ARBA00022475"/>
    </source>
</evidence>
<keyword evidence="3" id="KW-1003">Cell membrane</keyword>
<dbReference type="InterPro" id="IPR004638">
    <property type="entry name" value="EmrB-like"/>
</dbReference>
<feature type="domain" description="Major facilitator superfamily (MFS) profile" evidence="8">
    <location>
        <begin position="18"/>
        <end position="464"/>
    </location>
</feature>
<feature type="transmembrane region" description="Helical" evidence="7">
    <location>
        <begin position="361"/>
        <end position="382"/>
    </location>
</feature>
<dbReference type="AlphaFoldDB" id="C2EQQ2"/>
<feature type="transmembrane region" description="Helical" evidence="7">
    <location>
        <begin position="302"/>
        <end position="325"/>
    </location>
</feature>
<evidence type="ECO:0000256" key="5">
    <source>
        <dbReference type="ARBA" id="ARBA00022989"/>
    </source>
</evidence>
<comment type="caution">
    <text evidence="9">The sequence shown here is derived from an EMBL/GenBank/DDBJ whole genome shotgun (WGS) entry which is preliminary data.</text>
</comment>